<name>H6L285_SAPGL</name>
<evidence type="ECO:0000256" key="1">
    <source>
        <dbReference type="SAM" id="MobiDB-lite"/>
    </source>
</evidence>
<evidence type="ECO:0000313" key="3">
    <source>
        <dbReference type="Proteomes" id="UP000007519"/>
    </source>
</evidence>
<dbReference type="KEGG" id="sgn:SGRA_1992"/>
<dbReference type="Proteomes" id="UP000007519">
    <property type="component" value="Chromosome"/>
</dbReference>
<evidence type="ECO:0000313" key="2">
    <source>
        <dbReference type="EMBL" id="AFC24723.1"/>
    </source>
</evidence>
<feature type="compositionally biased region" description="Basic and acidic residues" evidence="1">
    <location>
        <begin position="36"/>
        <end position="51"/>
    </location>
</feature>
<proteinExistence type="predicted"/>
<sequence length="51" mass="5484">MSGLAMCSSGPQGQTEQAKPAKGRADLRAAKRSACRRQEAPKKSPILEEQE</sequence>
<keyword evidence="3" id="KW-1185">Reference proteome</keyword>
<accession>H6L285</accession>
<reference evidence="2 3" key="1">
    <citation type="journal article" date="2012" name="Stand. Genomic Sci.">
        <title>Complete genome sequencing and analysis of Saprospira grandis str. Lewin, a predatory marine bacterium.</title>
        <authorList>
            <person name="Saw J.H."/>
            <person name="Yuryev A."/>
            <person name="Kanbe M."/>
            <person name="Hou S."/>
            <person name="Young A.G."/>
            <person name="Aizawa S."/>
            <person name="Alam M."/>
        </authorList>
    </citation>
    <scope>NUCLEOTIDE SEQUENCE [LARGE SCALE GENOMIC DNA]</scope>
    <source>
        <strain evidence="2 3">Lewin</strain>
    </source>
</reference>
<gene>
    <name evidence="2" type="ordered locus">SGRA_1992</name>
</gene>
<protein>
    <submittedName>
        <fullName evidence="2">Uncharacterized protein</fullName>
    </submittedName>
</protein>
<organism evidence="2 3">
    <name type="scientific">Saprospira grandis (strain Lewin)</name>
    <dbReference type="NCBI Taxonomy" id="984262"/>
    <lineage>
        <taxon>Bacteria</taxon>
        <taxon>Pseudomonadati</taxon>
        <taxon>Bacteroidota</taxon>
        <taxon>Saprospiria</taxon>
        <taxon>Saprospirales</taxon>
        <taxon>Saprospiraceae</taxon>
        <taxon>Saprospira</taxon>
    </lineage>
</organism>
<feature type="region of interest" description="Disordered" evidence="1">
    <location>
        <begin position="1"/>
        <end position="51"/>
    </location>
</feature>
<dbReference type="AlphaFoldDB" id="H6L285"/>
<dbReference type="EMBL" id="CP002831">
    <property type="protein sequence ID" value="AFC24723.1"/>
    <property type="molecule type" value="Genomic_DNA"/>
</dbReference>
<dbReference type="HOGENOM" id="CLU_212803_0_0_10"/>